<dbReference type="EC" id="4.1.1.37" evidence="5 10"/>
<dbReference type="InterPro" id="IPR038071">
    <property type="entry name" value="UROD/MetE-like_sf"/>
</dbReference>
<evidence type="ECO:0000256" key="10">
    <source>
        <dbReference type="HAMAP-Rule" id="MF_00218"/>
    </source>
</evidence>
<dbReference type="UniPathway" id="UPA00251">
    <property type="reaction ID" value="UER00321"/>
</dbReference>
<evidence type="ECO:0000256" key="3">
    <source>
        <dbReference type="ARBA" id="ARBA00009935"/>
    </source>
</evidence>
<evidence type="ECO:0000256" key="7">
    <source>
        <dbReference type="ARBA" id="ARBA00022793"/>
    </source>
</evidence>
<dbReference type="OrthoDB" id="5288765at2"/>
<comment type="similarity">
    <text evidence="3 10 12">Belongs to the uroporphyrinogen decarboxylase family.</text>
</comment>
<name>A0A1Y6C625_9BACT</name>
<feature type="binding site" evidence="10">
    <location>
        <position position="205"/>
    </location>
    <ligand>
        <name>substrate</name>
    </ligand>
</feature>
<dbReference type="GO" id="GO:0006782">
    <property type="term" value="P:protoporphyrinogen IX biosynthetic process"/>
    <property type="evidence" value="ECO:0007669"/>
    <property type="project" value="UniProtKB-UniRule"/>
</dbReference>
<comment type="subcellular location">
    <subcellularLocation>
        <location evidence="1">Cytoplasm</location>
        <location evidence="1">Cytosol</location>
    </subcellularLocation>
</comment>
<dbReference type="Pfam" id="PF01208">
    <property type="entry name" value="URO-D"/>
    <property type="match status" value="1"/>
</dbReference>
<gene>
    <name evidence="10" type="primary">hemE</name>
    <name evidence="15" type="ORF">SAMN06296036_11412</name>
</gene>
<feature type="binding site" evidence="10">
    <location>
        <position position="323"/>
    </location>
    <ligand>
        <name>substrate</name>
    </ligand>
</feature>
<comment type="caution">
    <text evidence="10">Lacks conserved residue(s) required for the propagation of feature annotation.</text>
</comment>
<comment type="subunit">
    <text evidence="4 10">Homodimer.</text>
</comment>
<dbReference type="PANTHER" id="PTHR21091">
    <property type="entry name" value="METHYLTETRAHYDROFOLATE:HOMOCYSTEINE METHYLTRANSFERASE RELATED"/>
    <property type="match status" value="1"/>
</dbReference>
<evidence type="ECO:0000256" key="8">
    <source>
        <dbReference type="ARBA" id="ARBA00023239"/>
    </source>
</evidence>
<evidence type="ECO:0000256" key="9">
    <source>
        <dbReference type="ARBA" id="ARBA00023244"/>
    </source>
</evidence>
<keyword evidence="9 10" id="KW-0627">Porphyrin biosynthesis</keyword>
<sequence length="347" mass="38959">MTTKPMIEAAFGRPTKRKPIWFLRQAGRYLPEYREVRKNVEFTELCKTPKLAAEVTLQPLRRYDLDASIIFSDILVPCMPMGQELTFGKGHGPQLNPPIQSGAALAKLKKPDAEKDLGYVGEALQLVKDQLQDHQTMIGFAGAPFTVASYMIEGAGSKTYTELKRLRYQEPEAFKGLLDLLVETTIDYLIMQVNAGADCLMLFDTWANQMTAVDYKDLVFPAVNKVIREVKDRCDVPLIYYPGQGTDLYFELQGYAGDVIAVDWRTRLSRAISFLDNVGLDVSVQGNLDPQVLIASEDVVREHTRQVLQEAGKARGHIFNVGHGLQPHLNPEAVNWVIDEVRKSEKS</sequence>
<keyword evidence="8 10" id="KW-0456">Lyase</keyword>
<reference evidence="16" key="1">
    <citation type="submission" date="2017-04" db="EMBL/GenBank/DDBJ databases">
        <authorList>
            <person name="Varghese N."/>
            <person name="Submissions S."/>
        </authorList>
    </citation>
    <scope>NUCLEOTIDE SEQUENCE [LARGE SCALE GENOMIC DNA]</scope>
    <source>
        <strain evidence="16">RKEM611</strain>
    </source>
</reference>
<feature type="site" description="Transition state stabilizer" evidence="10">
    <location>
        <position position="73"/>
    </location>
</feature>
<keyword evidence="16" id="KW-1185">Reference proteome</keyword>
<proteinExistence type="inferred from homology"/>
<feature type="binding site" evidence="10">
    <location>
        <position position="150"/>
    </location>
    <ligand>
        <name>substrate</name>
    </ligand>
</feature>
<accession>A0A1Y6C625</accession>
<dbReference type="NCBIfam" id="TIGR01464">
    <property type="entry name" value="hemE"/>
    <property type="match status" value="1"/>
</dbReference>
<dbReference type="InterPro" id="IPR000257">
    <property type="entry name" value="Uroporphyrinogen_deCOase"/>
</dbReference>
<dbReference type="PANTHER" id="PTHR21091:SF169">
    <property type="entry name" value="UROPORPHYRINOGEN DECARBOXYLASE"/>
    <property type="match status" value="1"/>
</dbReference>
<comment type="function">
    <text evidence="10">Catalyzes the decarboxylation of four acetate groups of uroporphyrinogen-III to yield coproporphyrinogen-III.</text>
</comment>
<dbReference type="GO" id="GO:0005829">
    <property type="term" value="C:cytosol"/>
    <property type="evidence" value="ECO:0007669"/>
    <property type="project" value="UniProtKB-SubCell"/>
</dbReference>
<evidence type="ECO:0000259" key="13">
    <source>
        <dbReference type="PROSITE" id="PS00906"/>
    </source>
</evidence>
<dbReference type="FunFam" id="3.20.20.210:FF:000008">
    <property type="entry name" value="Uroporphyrinogen decarboxylase"/>
    <property type="match status" value="1"/>
</dbReference>
<evidence type="ECO:0000256" key="6">
    <source>
        <dbReference type="ARBA" id="ARBA00022490"/>
    </source>
</evidence>
<evidence type="ECO:0000256" key="1">
    <source>
        <dbReference type="ARBA" id="ARBA00004514"/>
    </source>
</evidence>
<feature type="binding site" evidence="10">
    <location>
        <position position="73"/>
    </location>
    <ligand>
        <name>substrate</name>
    </ligand>
</feature>
<dbReference type="GO" id="GO:0004853">
    <property type="term" value="F:uroporphyrinogen decarboxylase activity"/>
    <property type="evidence" value="ECO:0007669"/>
    <property type="project" value="UniProtKB-UniRule"/>
</dbReference>
<dbReference type="AlphaFoldDB" id="A0A1Y6C625"/>
<comment type="catalytic activity">
    <reaction evidence="10 11">
        <text>uroporphyrinogen III + 4 H(+) = coproporphyrinogen III + 4 CO2</text>
        <dbReference type="Rhea" id="RHEA:19865"/>
        <dbReference type="ChEBI" id="CHEBI:15378"/>
        <dbReference type="ChEBI" id="CHEBI:16526"/>
        <dbReference type="ChEBI" id="CHEBI:57308"/>
        <dbReference type="ChEBI" id="CHEBI:57309"/>
        <dbReference type="EC" id="4.1.1.37"/>
    </reaction>
</comment>
<dbReference type="InterPro" id="IPR006361">
    <property type="entry name" value="Uroporphyrinogen_deCO2ase_HemE"/>
</dbReference>
<feature type="domain" description="Uroporphyrinogen decarboxylase (URO-D)" evidence="13">
    <location>
        <begin position="19"/>
        <end position="28"/>
    </location>
</feature>
<dbReference type="PROSITE" id="PS00907">
    <property type="entry name" value="UROD_2"/>
    <property type="match status" value="1"/>
</dbReference>
<protein>
    <recommendedName>
        <fullName evidence="5 10">Uroporphyrinogen decarboxylase</fullName>
        <shortName evidence="10">UPD</shortName>
        <shortName evidence="10">URO-D</shortName>
        <ecNumber evidence="5 10">4.1.1.37</ecNumber>
    </recommendedName>
</protein>
<evidence type="ECO:0000313" key="16">
    <source>
        <dbReference type="Proteomes" id="UP000192907"/>
    </source>
</evidence>
<dbReference type="CDD" id="cd00717">
    <property type="entry name" value="URO-D"/>
    <property type="match status" value="1"/>
</dbReference>
<dbReference type="SUPFAM" id="SSF51726">
    <property type="entry name" value="UROD/MetE-like"/>
    <property type="match status" value="1"/>
</dbReference>
<organism evidence="15 16">
    <name type="scientific">Pseudobacteriovorax antillogorgiicola</name>
    <dbReference type="NCBI Taxonomy" id="1513793"/>
    <lineage>
        <taxon>Bacteria</taxon>
        <taxon>Pseudomonadati</taxon>
        <taxon>Bdellovibrionota</taxon>
        <taxon>Oligoflexia</taxon>
        <taxon>Oligoflexales</taxon>
        <taxon>Pseudobacteriovoracaceae</taxon>
        <taxon>Pseudobacteriovorax</taxon>
    </lineage>
</organism>
<comment type="pathway">
    <text evidence="2 10 11">Porphyrin-containing compound metabolism; protoporphyrin-IX biosynthesis; coproporphyrinogen-III from 5-aminolevulinate: step 4/4.</text>
</comment>
<evidence type="ECO:0000256" key="12">
    <source>
        <dbReference type="RuleBase" id="RU004169"/>
    </source>
</evidence>
<dbReference type="STRING" id="1513793.SAMN06296036_11412"/>
<feature type="binding site" evidence="10">
    <location>
        <begin position="24"/>
        <end position="28"/>
    </location>
    <ligand>
        <name>substrate</name>
    </ligand>
</feature>
<dbReference type="EMBL" id="FWZT01000014">
    <property type="protein sequence ID" value="SMF45958.1"/>
    <property type="molecule type" value="Genomic_DNA"/>
</dbReference>
<evidence type="ECO:0000313" key="15">
    <source>
        <dbReference type="EMBL" id="SMF45958.1"/>
    </source>
</evidence>
<evidence type="ECO:0000256" key="4">
    <source>
        <dbReference type="ARBA" id="ARBA00011738"/>
    </source>
</evidence>
<evidence type="ECO:0000256" key="2">
    <source>
        <dbReference type="ARBA" id="ARBA00004804"/>
    </source>
</evidence>
<evidence type="ECO:0000256" key="5">
    <source>
        <dbReference type="ARBA" id="ARBA00012288"/>
    </source>
</evidence>
<dbReference type="Gene3D" id="3.20.20.210">
    <property type="match status" value="1"/>
</dbReference>
<dbReference type="RefSeq" id="WP_132321582.1">
    <property type="nucleotide sequence ID" value="NZ_FWZT01000014.1"/>
</dbReference>
<keyword evidence="6 10" id="KW-0963">Cytoplasm</keyword>
<dbReference type="HAMAP" id="MF_00218">
    <property type="entry name" value="URO_D"/>
    <property type="match status" value="1"/>
</dbReference>
<keyword evidence="7 10" id="KW-0210">Decarboxylase</keyword>
<dbReference type="PROSITE" id="PS00906">
    <property type="entry name" value="UROD_1"/>
    <property type="match status" value="1"/>
</dbReference>
<dbReference type="Proteomes" id="UP000192907">
    <property type="component" value="Unassembled WGS sequence"/>
</dbReference>
<evidence type="ECO:0000259" key="14">
    <source>
        <dbReference type="PROSITE" id="PS00907"/>
    </source>
</evidence>
<evidence type="ECO:0000256" key="11">
    <source>
        <dbReference type="RuleBase" id="RU000554"/>
    </source>
</evidence>
<feature type="domain" description="Uroporphyrinogen decarboxylase (URO-D)" evidence="14">
    <location>
        <begin position="138"/>
        <end position="154"/>
    </location>
</feature>